<name>A0A9P5CI03_9HYPO</name>
<comment type="caution">
    <text evidence="2">The sequence shown here is derived from an EMBL/GenBank/DDBJ whole genome shotgun (WGS) entry which is preliminary data.</text>
</comment>
<feature type="signal peptide" evidence="1">
    <location>
        <begin position="1"/>
        <end position="28"/>
    </location>
</feature>
<organism evidence="2 3">
    <name type="scientific">Trichoderma lentiforme</name>
    <dbReference type="NCBI Taxonomy" id="1567552"/>
    <lineage>
        <taxon>Eukaryota</taxon>
        <taxon>Fungi</taxon>
        <taxon>Dikarya</taxon>
        <taxon>Ascomycota</taxon>
        <taxon>Pezizomycotina</taxon>
        <taxon>Sordariomycetes</taxon>
        <taxon>Hypocreomycetidae</taxon>
        <taxon>Hypocreales</taxon>
        <taxon>Hypocreaceae</taxon>
        <taxon>Trichoderma</taxon>
    </lineage>
</organism>
<proteinExistence type="predicted"/>
<feature type="chain" id="PRO_5040330600" evidence="1">
    <location>
        <begin position="29"/>
        <end position="123"/>
    </location>
</feature>
<reference evidence="2 3" key="1">
    <citation type="submission" date="2018-06" db="EMBL/GenBank/DDBJ databases">
        <title>Genome analysis of cellulolytic fungus Trichoderma lentiforme CFAM-422.</title>
        <authorList>
            <person name="Steindorff A.S."/>
            <person name="Formighieri E.F."/>
            <person name="Midorikawa G.E.O."/>
            <person name="Tamietti M.S."/>
            <person name="Ramos E.Z."/>
            <person name="Silva A.S."/>
            <person name="Bon E.P.S."/>
            <person name="Mendes T.D."/>
            <person name="Damaso M.C.T."/>
            <person name="Favaro L.C.L."/>
        </authorList>
    </citation>
    <scope>NUCLEOTIDE SEQUENCE [LARGE SCALE GENOMIC DNA]</scope>
    <source>
        <strain evidence="2 3">CFAM-422</strain>
    </source>
</reference>
<evidence type="ECO:0000256" key="1">
    <source>
        <dbReference type="SAM" id="SignalP"/>
    </source>
</evidence>
<keyword evidence="3" id="KW-1185">Reference proteome</keyword>
<evidence type="ECO:0000313" key="2">
    <source>
        <dbReference type="EMBL" id="KAF3076394.1"/>
    </source>
</evidence>
<sequence length="123" mass="13296">MARNSPIAIMHYWPVILSAIGMASVSQAAECYSQSGGSFCINYDTLRSHASDWCRQNYNTLNGNWDTLTDGGGNVARIGKIGNFENAQVCTDAYNNILGCHGHNNGGSWTANGVSLNINFCAW</sequence>
<keyword evidence="1" id="KW-0732">Signal</keyword>
<protein>
    <submittedName>
        <fullName evidence="2">Uncharacterized protein</fullName>
    </submittedName>
</protein>
<dbReference type="EMBL" id="QLNT01000002">
    <property type="protein sequence ID" value="KAF3076394.1"/>
    <property type="molecule type" value="Genomic_DNA"/>
</dbReference>
<gene>
    <name evidence="2" type="ORF">CFAM422_001479</name>
</gene>
<dbReference type="AlphaFoldDB" id="A0A9P5CI03"/>
<accession>A0A9P5CI03</accession>
<dbReference type="Proteomes" id="UP000801864">
    <property type="component" value="Unassembled WGS sequence"/>
</dbReference>
<evidence type="ECO:0000313" key="3">
    <source>
        <dbReference type="Proteomes" id="UP000801864"/>
    </source>
</evidence>